<evidence type="ECO:0000313" key="1">
    <source>
        <dbReference type="EMBL" id="UWN66170.1"/>
    </source>
</evidence>
<accession>A0ABY5V997</accession>
<protein>
    <recommendedName>
        <fullName evidence="3">Phage major tail protein, phi13 family</fullName>
    </recommendedName>
</protein>
<organism evidence="1 2">
    <name type="scientific">Alistipes senegalensis JC50</name>
    <dbReference type="NCBI Taxonomy" id="1033732"/>
    <lineage>
        <taxon>Bacteria</taxon>
        <taxon>Pseudomonadati</taxon>
        <taxon>Bacteroidota</taxon>
        <taxon>Bacteroidia</taxon>
        <taxon>Bacteroidales</taxon>
        <taxon>Rikenellaceae</taxon>
        <taxon>Alistipes</taxon>
    </lineage>
</organism>
<name>A0ABY5V997_9BACT</name>
<dbReference type="Proteomes" id="UP001058267">
    <property type="component" value="Chromosome"/>
</dbReference>
<proteinExistence type="predicted"/>
<evidence type="ECO:0000313" key="2">
    <source>
        <dbReference type="Proteomes" id="UP001058267"/>
    </source>
</evidence>
<sequence>MAQQIKSVPRPEPGAGVPTPKGEFLYLYFTDDIEKEPDIQLGKTAYTAEEFALKTGAKGIKFYATSGTIEPAIEKTGETDSIGFTHGIKWAYPGAAADGVISLLANRSVVAFHQTCEGGISRKYGSKCCPLCFSEITYTDNKEANKREITFKGASPEKYLPIDISGELPAVEEFEVKSDAGGETA</sequence>
<dbReference type="EMBL" id="CP102252">
    <property type="protein sequence ID" value="UWN66170.1"/>
    <property type="molecule type" value="Genomic_DNA"/>
</dbReference>
<evidence type="ECO:0008006" key="3">
    <source>
        <dbReference type="Google" id="ProtNLM"/>
    </source>
</evidence>
<gene>
    <name evidence="1" type="ORF">NQ519_04865</name>
</gene>
<dbReference type="RefSeq" id="WP_019152286.1">
    <property type="nucleotide sequence ID" value="NZ_CP102252.1"/>
</dbReference>
<keyword evidence="2" id="KW-1185">Reference proteome</keyword>
<reference evidence="1" key="1">
    <citation type="journal article" date="2022" name="Cell">
        <title>Design, construction, and in vivo augmentation of a complex gut microbiome.</title>
        <authorList>
            <person name="Cheng A.G."/>
            <person name="Ho P.Y."/>
            <person name="Aranda-Diaz A."/>
            <person name="Jain S."/>
            <person name="Yu F.B."/>
            <person name="Meng X."/>
            <person name="Wang M."/>
            <person name="Iakiviak M."/>
            <person name="Nagashima K."/>
            <person name="Zhao A."/>
            <person name="Murugkar P."/>
            <person name="Patil A."/>
            <person name="Atabakhsh K."/>
            <person name="Weakley A."/>
            <person name="Yan J."/>
            <person name="Brumbaugh A.R."/>
            <person name="Higginbottom S."/>
            <person name="Dimas A."/>
            <person name="Shiver A.L."/>
            <person name="Deutschbauer A."/>
            <person name="Neff N."/>
            <person name="Sonnenburg J.L."/>
            <person name="Huang K.C."/>
            <person name="Fischbach M.A."/>
        </authorList>
    </citation>
    <scope>NUCLEOTIDE SEQUENCE</scope>
    <source>
        <strain evidence="1">JC50</strain>
    </source>
</reference>